<dbReference type="EMBL" id="LAZR01028142">
    <property type="protein sequence ID" value="KKL63511.1"/>
    <property type="molecule type" value="Genomic_DNA"/>
</dbReference>
<dbReference type="AlphaFoldDB" id="A0A0F9EBC1"/>
<accession>A0A0F9EBC1</accession>
<sequence length="82" mass="9425">MADSVLPPVIRALLHPAAYPHPVDRVKLIQTHISYVLLAGEHVYKVKKPVDFGFLDFSTLGKRRYYCRQEVILNARLCPDTY</sequence>
<reference evidence="1" key="1">
    <citation type="journal article" date="2015" name="Nature">
        <title>Complex archaea that bridge the gap between prokaryotes and eukaryotes.</title>
        <authorList>
            <person name="Spang A."/>
            <person name="Saw J.H."/>
            <person name="Jorgensen S.L."/>
            <person name="Zaremba-Niedzwiedzka K."/>
            <person name="Martijn J."/>
            <person name="Lind A.E."/>
            <person name="van Eijk R."/>
            <person name="Schleper C."/>
            <person name="Guy L."/>
            <person name="Ettema T.J."/>
        </authorList>
    </citation>
    <scope>NUCLEOTIDE SEQUENCE</scope>
</reference>
<name>A0A0F9EBC1_9ZZZZ</name>
<protein>
    <submittedName>
        <fullName evidence="1">Uncharacterized protein</fullName>
    </submittedName>
</protein>
<evidence type="ECO:0000313" key="1">
    <source>
        <dbReference type="EMBL" id="KKL63511.1"/>
    </source>
</evidence>
<proteinExistence type="predicted"/>
<organism evidence="1">
    <name type="scientific">marine sediment metagenome</name>
    <dbReference type="NCBI Taxonomy" id="412755"/>
    <lineage>
        <taxon>unclassified sequences</taxon>
        <taxon>metagenomes</taxon>
        <taxon>ecological metagenomes</taxon>
    </lineage>
</organism>
<feature type="non-terminal residue" evidence="1">
    <location>
        <position position="82"/>
    </location>
</feature>
<dbReference type="PANTHER" id="PTHR43883">
    <property type="entry name" value="SLR0207 PROTEIN"/>
    <property type="match status" value="1"/>
</dbReference>
<dbReference type="InterPro" id="IPR052732">
    <property type="entry name" value="Cell-binding_unc_protein"/>
</dbReference>
<gene>
    <name evidence="1" type="ORF">LCGC14_2174350</name>
</gene>
<dbReference type="PANTHER" id="PTHR43883:SF1">
    <property type="entry name" value="GLUCONOKINASE"/>
    <property type="match status" value="1"/>
</dbReference>
<comment type="caution">
    <text evidence="1">The sequence shown here is derived from an EMBL/GenBank/DDBJ whole genome shotgun (WGS) entry which is preliminary data.</text>
</comment>